<dbReference type="AlphaFoldDB" id="R4UWS8"/>
<name>R4UWS8_COPFO</name>
<sequence length="104" mass="12233">MGSTQKQSFINETPVVIWIIQFHIGQDTLYSVTWCTFIVWQTVELFVHWFEICLKNCEVLLPACEFHFSITADKFSYLLLLSASAFQQVSFPLFLKTYFYPFIS</sequence>
<evidence type="ECO:0000313" key="1">
    <source>
        <dbReference type="EMBL" id="AGM32766.1"/>
    </source>
</evidence>
<reference evidence="1" key="1">
    <citation type="submission" date="2013-03" db="EMBL/GenBank/DDBJ databases">
        <title>Immune-Related transcriptome of Coptotermes formosanus Shiraki workers: the defense mechanism.</title>
        <authorList>
            <person name="Hussain A."/>
            <person name="Li Y.F."/>
            <person name="Wen S.Y."/>
        </authorList>
    </citation>
    <scope>NUCLEOTIDE SEQUENCE</scope>
</reference>
<protein>
    <submittedName>
        <fullName evidence="1">Uncharacterized protein</fullName>
    </submittedName>
</protein>
<dbReference type="EMBL" id="KC740942">
    <property type="protein sequence ID" value="AGM32766.1"/>
    <property type="molecule type" value="mRNA"/>
</dbReference>
<organism evidence="1">
    <name type="scientific">Coptotermes formosanus</name>
    <name type="common">Formosan subterranean termite</name>
    <dbReference type="NCBI Taxonomy" id="36987"/>
    <lineage>
        <taxon>Eukaryota</taxon>
        <taxon>Metazoa</taxon>
        <taxon>Ecdysozoa</taxon>
        <taxon>Arthropoda</taxon>
        <taxon>Hexapoda</taxon>
        <taxon>Insecta</taxon>
        <taxon>Pterygota</taxon>
        <taxon>Neoptera</taxon>
        <taxon>Polyneoptera</taxon>
        <taxon>Dictyoptera</taxon>
        <taxon>Blattodea</taxon>
        <taxon>Blattoidea</taxon>
        <taxon>Termitoidae</taxon>
        <taxon>Rhinotermitidae</taxon>
        <taxon>Coptotermes</taxon>
    </lineage>
</organism>
<accession>R4UWS8</accession>
<proteinExistence type="evidence at transcript level"/>